<keyword evidence="2" id="KW-1185">Reference proteome</keyword>
<reference evidence="1 2" key="1">
    <citation type="submission" date="2019-07" db="EMBL/GenBank/DDBJ databases">
        <title>Whole genome shotgun sequence of Skermanella aerolata NBRC 106429.</title>
        <authorList>
            <person name="Hosoyama A."/>
            <person name="Uohara A."/>
            <person name="Ohji S."/>
            <person name="Ichikawa N."/>
        </authorList>
    </citation>
    <scope>NUCLEOTIDE SEQUENCE [LARGE SCALE GENOMIC DNA]</scope>
    <source>
        <strain evidence="1 2">NBRC 106429</strain>
    </source>
</reference>
<dbReference type="Proteomes" id="UP000321523">
    <property type="component" value="Unassembled WGS sequence"/>
</dbReference>
<protein>
    <submittedName>
        <fullName evidence="1">Uncharacterized protein</fullName>
    </submittedName>
</protein>
<evidence type="ECO:0000313" key="1">
    <source>
        <dbReference type="EMBL" id="GEO41992.1"/>
    </source>
</evidence>
<name>A0A512DZW9_9PROT</name>
<organism evidence="1 2">
    <name type="scientific">Skermanella aerolata</name>
    <dbReference type="NCBI Taxonomy" id="393310"/>
    <lineage>
        <taxon>Bacteria</taxon>
        <taxon>Pseudomonadati</taxon>
        <taxon>Pseudomonadota</taxon>
        <taxon>Alphaproteobacteria</taxon>
        <taxon>Rhodospirillales</taxon>
        <taxon>Azospirillaceae</taxon>
        <taxon>Skermanella</taxon>
    </lineage>
</organism>
<dbReference type="AlphaFoldDB" id="A0A512DZW9"/>
<accession>A0A512DZW9</accession>
<dbReference type="EMBL" id="BJYZ01000034">
    <property type="protein sequence ID" value="GEO41992.1"/>
    <property type="molecule type" value="Genomic_DNA"/>
</dbReference>
<sequence>MPRSPAADEIDTPDQEIRDCEDQEPLPASLMGAVGAALVDGAAGKTQNLERDLRIVGAMLRCPRPSLTEVARAEGLTDERVRQLWVRISRNCQASGRRPAGLVQALESLERENPMTFGEACF</sequence>
<proteinExistence type="predicted"/>
<evidence type="ECO:0000313" key="2">
    <source>
        <dbReference type="Proteomes" id="UP000321523"/>
    </source>
</evidence>
<comment type="caution">
    <text evidence="1">The sequence shown here is derived from an EMBL/GenBank/DDBJ whole genome shotgun (WGS) entry which is preliminary data.</text>
</comment>
<gene>
    <name evidence="1" type="ORF">SAE02_61400</name>
</gene>
<dbReference type="RefSeq" id="WP_044434762.1">
    <property type="nucleotide sequence ID" value="NZ_BJYZ01000034.1"/>
</dbReference>